<dbReference type="PANTHER" id="PTHR32305">
    <property type="match status" value="1"/>
</dbReference>
<dbReference type="Pfam" id="PF25023">
    <property type="entry name" value="TEN_YD-shell"/>
    <property type="match status" value="1"/>
</dbReference>
<sequence>MMKTDTYYFFLTDHLGSIRVVADASGSVVQRNHFYPFGLSFADNENPETQPYKFNGKELDLFHGLNWYDYLARGMDPAAGRFTAIDPLCEKYFALSPYVFCANNPVNYIDPDGMDWFRTKDNSVQYDPNIKKNSKLEDGYTYLGETYQITDNNGNILENYRADGSIVFSNPTKAYQRINNNTLKTGNEEMAIVTKDKIFVLPNFLNTPNEAKVEEYGYSWDNGNLIDNITKKKIPTETTIHTHPGKKEYDDGWARPSSEDKRYFGTYTPNKAFHVLGYDGIIYKGTIPKDYKNQYIPIYKVSTLKNLLNGKYKLKR</sequence>
<dbReference type="NCBIfam" id="TIGR03696">
    <property type="entry name" value="Rhs_assc_core"/>
    <property type="match status" value="1"/>
</dbReference>
<accession>A0A354LZY4</accession>
<dbReference type="InterPro" id="IPR056823">
    <property type="entry name" value="TEN-like_YD-shell"/>
</dbReference>
<organism evidence="3 4">
    <name type="scientific">Coprobacter fastidiosus</name>
    <dbReference type="NCBI Taxonomy" id="1099853"/>
    <lineage>
        <taxon>Bacteria</taxon>
        <taxon>Pseudomonadati</taxon>
        <taxon>Bacteroidota</taxon>
        <taxon>Bacteroidia</taxon>
        <taxon>Bacteroidales</taxon>
        <taxon>Barnesiellaceae</taxon>
        <taxon>Coprobacter</taxon>
    </lineage>
</organism>
<dbReference type="Proteomes" id="UP000262954">
    <property type="component" value="Unassembled WGS sequence"/>
</dbReference>
<dbReference type="PANTHER" id="PTHR32305:SF15">
    <property type="entry name" value="PROTEIN RHSA-RELATED"/>
    <property type="match status" value="1"/>
</dbReference>
<keyword evidence="1" id="KW-0677">Repeat</keyword>
<feature type="domain" description="Teneurin-like YD-shell" evidence="2">
    <location>
        <begin position="3"/>
        <end position="86"/>
    </location>
</feature>
<dbReference type="AlphaFoldDB" id="A0A354LZY4"/>
<reference evidence="3 4" key="1">
    <citation type="journal article" date="2018" name="Nat. Biotechnol.">
        <title>A standardized bacterial taxonomy based on genome phylogeny substantially revises the tree of life.</title>
        <authorList>
            <person name="Parks D.H."/>
            <person name="Chuvochina M."/>
            <person name="Waite D.W."/>
            <person name="Rinke C."/>
            <person name="Skarshewski A."/>
            <person name="Chaumeil P.A."/>
            <person name="Hugenholtz P."/>
        </authorList>
    </citation>
    <scope>NUCLEOTIDE SEQUENCE [LARGE SCALE GENOMIC DNA]</scope>
    <source>
        <strain evidence="3">UBA11482</strain>
    </source>
</reference>
<evidence type="ECO:0000256" key="1">
    <source>
        <dbReference type="ARBA" id="ARBA00022737"/>
    </source>
</evidence>
<evidence type="ECO:0000313" key="3">
    <source>
        <dbReference type="EMBL" id="HBJ07823.1"/>
    </source>
</evidence>
<dbReference type="InterPro" id="IPR050708">
    <property type="entry name" value="T6SS_VgrG/RHS"/>
</dbReference>
<proteinExistence type="predicted"/>
<name>A0A354LZY4_9BACT</name>
<dbReference type="InterPro" id="IPR022385">
    <property type="entry name" value="Rhs_assc_core"/>
</dbReference>
<evidence type="ECO:0000259" key="2">
    <source>
        <dbReference type="Pfam" id="PF25023"/>
    </source>
</evidence>
<protein>
    <recommendedName>
        <fullName evidence="2">Teneurin-like YD-shell domain-containing protein</fullName>
    </recommendedName>
</protein>
<evidence type="ECO:0000313" key="4">
    <source>
        <dbReference type="Proteomes" id="UP000262954"/>
    </source>
</evidence>
<gene>
    <name evidence="3" type="ORF">DDY73_02350</name>
</gene>
<dbReference type="Gene3D" id="2.180.10.10">
    <property type="entry name" value="RHS repeat-associated core"/>
    <property type="match status" value="1"/>
</dbReference>
<dbReference type="EMBL" id="DNWC01000035">
    <property type="protein sequence ID" value="HBJ07823.1"/>
    <property type="molecule type" value="Genomic_DNA"/>
</dbReference>
<comment type="caution">
    <text evidence="3">The sequence shown here is derived from an EMBL/GenBank/DDBJ whole genome shotgun (WGS) entry which is preliminary data.</text>
</comment>